<dbReference type="AlphaFoldDB" id="A0A0A9AK67"/>
<evidence type="ECO:0000313" key="1">
    <source>
        <dbReference type="EMBL" id="JAD47482.1"/>
    </source>
</evidence>
<reference evidence="1" key="2">
    <citation type="journal article" date="2015" name="Data Brief">
        <title>Shoot transcriptome of the giant reed, Arundo donax.</title>
        <authorList>
            <person name="Barrero R.A."/>
            <person name="Guerrero F.D."/>
            <person name="Moolhuijzen P."/>
            <person name="Goolsby J.A."/>
            <person name="Tidwell J."/>
            <person name="Bellgard S.E."/>
            <person name="Bellgard M.I."/>
        </authorList>
    </citation>
    <scope>NUCLEOTIDE SEQUENCE</scope>
    <source>
        <tissue evidence="1">Shoot tissue taken approximately 20 cm above the soil surface</tissue>
    </source>
</reference>
<sequence>MQTSGMSLRSLNFTTFLMTIWETHCCHFICIGCQ</sequence>
<accession>A0A0A9AK67</accession>
<proteinExistence type="predicted"/>
<dbReference type="EMBL" id="GBRH01250413">
    <property type="protein sequence ID" value="JAD47482.1"/>
    <property type="molecule type" value="Transcribed_RNA"/>
</dbReference>
<organism evidence="1">
    <name type="scientific">Arundo donax</name>
    <name type="common">Giant reed</name>
    <name type="synonym">Donax arundinaceus</name>
    <dbReference type="NCBI Taxonomy" id="35708"/>
    <lineage>
        <taxon>Eukaryota</taxon>
        <taxon>Viridiplantae</taxon>
        <taxon>Streptophyta</taxon>
        <taxon>Embryophyta</taxon>
        <taxon>Tracheophyta</taxon>
        <taxon>Spermatophyta</taxon>
        <taxon>Magnoliopsida</taxon>
        <taxon>Liliopsida</taxon>
        <taxon>Poales</taxon>
        <taxon>Poaceae</taxon>
        <taxon>PACMAD clade</taxon>
        <taxon>Arundinoideae</taxon>
        <taxon>Arundineae</taxon>
        <taxon>Arundo</taxon>
    </lineage>
</organism>
<protein>
    <submittedName>
        <fullName evidence="1">Uncharacterized protein</fullName>
    </submittedName>
</protein>
<reference evidence="1" key="1">
    <citation type="submission" date="2014-09" db="EMBL/GenBank/DDBJ databases">
        <authorList>
            <person name="Magalhaes I.L.F."/>
            <person name="Oliveira U."/>
            <person name="Santos F.R."/>
            <person name="Vidigal T.H.D.A."/>
            <person name="Brescovit A.D."/>
            <person name="Santos A.J."/>
        </authorList>
    </citation>
    <scope>NUCLEOTIDE SEQUENCE</scope>
    <source>
        <tissue evidence="1">Shoot tissue taken approximately 20 cm above the soil surface</tissue>
    </source>
</reference>
<name>A0A0A9AK67_ARUDO</name>